<organism evidence="2 3">
    <name type="scientific">Frisingicoccus caecimuris</name>
    <dbReference type="NCBI Taxonomy" id="1796636"/>
    <lineage>
        <taxon>Bacteria</taxon>
        <taxon>Bacillati</taxon>
        <taxon>Bacillota</taxon>
        <taxon>Clostridia</taxon>
        <taxon>Lachnospirales</taxon>
        <taxon>Lachnospiraceae</taxon>
        <taxon>Frisingicoccus</taxon>
    </lineage>
</organism>
<evidence type="ECO:0000313" key="2">
    <source>
        <dbReference type="EMBL" id="TCO84433.1"/>
    </source>
</evidence>
<name>A0A4R2LAN4_9FIRM</name>
<comment type="caution">
    <text evidence="2">The sequence shown here is derived from an EMBL/GenBank/DDBJ whole genome shotgun (WGS) entry which is preliminary data.</text>
</comment>
<reference evidence="2 3" key="1">
    <citation type="submission" date="2019-03" db="EMBL/GenBank/DDBJ databases">
        <title>Genomic Encyclopedia of Type Strains, Phase IV (KMG-IV): sequencing the most valuable type-strain genomes for metagenomic binning, comparative biology and taxonomic classification.</title>
        <authorList>
            <person name="Goeker M."/>
        </authorList>
    </citation>
    <scope>NUCLEOTIDE SEQUENCE [LARGE SCALE GENOMIC DNA]</scope>
    <source>
        <strain evidence="2 3">DSM 28559</strain>
    </source>
</reference>
<keyword evidence="1" id="KW-0732">Signal</keyword>
<keyword evidence="3" id="KW-1185">Reference proteome</keyword>
<evidence type="ECO:0000313" key="3">
    <source>
        <dbReference type="Proteomes" id="UP000295711"/>
    </source>
</evidence>
<gene>
    <name evidence="2" type="ORF">EV212_10733</name>
</gene>
<dbReference type="AlphaFoldDB" id="A0A4R2LAN4"/>
<accession>A0A4R2LAN4</accession>
<dbReference type="EMBL" id="SLXA01000007">
    <property type="protein sequence ID" value="TCO84433.1"/>
    <property type="molecule type" value="Genomic_DNA"/>
</dbReference>
<evidence type="ECO:0000256" key="1">
    <source>
        <dbReference type="SAM" id="SignalP"/>
    </source>
</evidence>
<feature type="signal peptide" evidence="1">
    <location>
        <begin position="1"/>
        <end position="28"/>
    </location>
</feature>
<feature type="chain" id="PRO_5020528894" evidence="1">
    <location>
        <begin position="29"/>
        <end position="166"/>
    </location>
</feature>
<protein>
    <submittedName>
        <fullName evidence="2">Uncharacterized protein</fullName>
    </submittedName>
</protein>
<sequence length="166" mass="19111">MLSKKYVRNTMLMLVLMFTFAFSMNVHAEEPVDNNDYSNEVVPGYEKTSRWSYTSNVYAALTLDTDGSSTTYCDVTGYQNLTTKIIVYTYLQRLDGNTWINVDSVSHTAYSWHAEYADSMTTVAWGHDYRTRNSIYVYSGDSYENIVLYSNIHHYHSTSDNSNCVN</sequence>
<proteinExistence type="predicted"/>
<dbReference type="Proteomes" id="UP000295711">
    <property type="component" value="Unassembled WGS sequence"/>
</dbReference>